<accession>A0A0E9VXT2</accession>
<dbReference type="EMBL" id="GBXM01026447">
    <property type="protein sequence ID" value="JAH82130.1"/>
    <property type="molecule type" value="Transcribed_RNA"/>
</dbReference>
<reference evidence="1" key="2">
    <citation type="journal article" date="2015" name="Fish Shellfish Immunol.">
        <title>Early steps in the European eel (Anguilla anguilla)-Vibrio vulnificus interaction in the gills: Role of the RtxA13 toxin.</title>
        <authorList>
            <person name="Callol A."/>
            <person name="Pajuelo D."/>
            <person name="Ebbesson L."/>
            <person name="Teles M."/>
            <person name="MacKenzie S."/>
            <person name="Amaro C."/>
        </authorList>
    </citation>
    <scope>NUCLEOTIDE SEQUENCE</scope>
</reference>
<evidence type="ECO:0000313" key="1">
    <source>
        <dbReference type="EMBL" id="JAH82130.1"/>
    </source>
</evidence>
<proteinExistence type="predicted"/>
<name>A0A0E9VXT2_ANGAN</name>
<organism evidence="1">
    <name type="scientific">Anguilla anguilla</name>
    <name type="common">European freshwater eel</name>
    <name type="synonym">Muraena anguilla</name>
    <dbReference type="NCBI Taxonomy" id="7936"/>
    <lineage>
        <taxon>Eukaryota</taxon>
        <taxon>Metazoa</taxon>
        <taxon>Chordata</taxon>
        <taxon>Craniata</taxon>
        <taxon>Vertebrata</taxon>
        <taxon>Euteleostomi</taxon>
        <taxon>Actinopterygii</taxon>
        <taxon>Neopterygii</taxon>
        <taxon>Teleostei</taxon>
        <taxon>Anguilliformes</taxon>
        <taxon>Anguillidae</taxon>
        <taxon>Anguilla</taxon>
    </lineage>
</organism>
<sequence length="16" mass="2022">MINKENQKRPIYQSWS</sequence>
<reference evidence="1" key="1">
    <citation type="submission" date="2014-11" db="EMBL/GenBank/DDBJ databases">
        <authorList>
            <person name="Amaro Gonzalez C."/>
        </authorList>
    </citation>
    <scope>NUCLEOTIDE SEQUENCE</scope>
</reference>
<protein>
    <submittedName>
        <fullName evidence="1">Uncharacterized protein</fullName>
    </submittedName>
</protein>
<dbReference type="AlphaFoldDB" id="A0A0E9VXT2"/>